<reference evidence="2 3" key="2">
    <citation type="submission" date="2018-11" db="EMBL/GenBank/DDBJ databases">
        <authorList>
            <consortium name="Pathogen Informatics"/>
        </authorList>
    </citation>
    <scope>NUCLEOTIDE SEQUENCE [LARGE SCALE GENOMIC DNA]</scope>
    <source>
        <strain evidence="2 3">Egypt</strain>
    </source>
</reference>
<feature type="region of interest" description="Disordered" evidence="1">
    <location>
        <begin position="617"/>
        <end position="654"/>
    </location>
</feature>
<evidence type="ECO:0000256" key="1">
    <source>
        <dbReference type="SAM" id="MobiDB-lite"/>
    </source>
</evidence>
<feature type="region of interest" description="Disordered" evidence="1">
    <location>
        <begin position="1243"/>
        <end position="1312"/>
    </location>
</feature>
<keyword evidence="3" id="KW-1185">Reference proteome</keyword>
<proteinExistence type="predicted"/>
<protein>
    <submittedName>
        <fullName evidence="2 4">Uncharacterized protein</fullName>
    </submittedName>
</protein>
<feature type="compositionally biased region" description="Low complexity" evidence="1">
    <location>
        <begin position="569"/>
        <end position="582"/>
    </location>
</feature>
<sequence length="1312" mass="136380">MRLQNLLPPEAIQRIRQIWQEIYGSNKSVGSIRGAGSVDSASSLARSAVVTGSSPISSLITTTTTAVIGSATLCPRPSSNAVTLREHFARRVRQVVRQYLGPNALVNLNRVSAATTASAVSTATLSAPVSHVSPSGSTRDSNSCIVLANSTLTIPTSTSIASYATVTQFPQVVCPQGTPLNVCTASSLPTDSTEPRTHNAISSPAHPALSRTSAVVMNTTTTAVSTMINTVSSQALITGSHLTVSGLPVVVSEPNKTQDCKGFTADLGSTSCVFTTTTVPINAIGSGSDGPSNPGISSSAATLPMPNLQLAPMLDLQPPPASRRASNTSQCCVLEWLLSDEADLCLLPPSFYETKTSNSSTPVGASTTTAVTSSLPSESSLFTDRNVRGSLTTPGALTIQLPAPVPGTGAILVSPVTPIATTPVRSTLENTAVANTDPMVLTLEAERGPELAFLTGTRTSLSVNSSSSSSSSTPSSSGASPIISSSPIHHRAGSLLVIGSEPTSPDVSLVRLDPAPRRLSDNTLATPPNPVYQAHLLSGPRSLDISSNNSSASIPFCQSASLNSTVLNTSDPRSSSTVSSTSRAKRRRSGPPTPLLNTGATSGGISLASTLSVFSGHTTTTTTNSTRTRHVSRLDNDHSRVTSTRDRSDGLTSPPFTSLTQLLLQDFPTSTNTVPNGSESTSSENLPTLRSSSYLTVGNHVAREDLSDASPARHLTDSFGTQADSTRSIRPVGHIADPHPDCAWSTESVSLKGNSQTGSRMHPRARHASSSLLHSPPSGVMQNDTGVNGCPSLFVHGLHLTATTVVSISTSPGPAVSSRSTMSSFYQHRPEDLPRYLKEVGPNVRVQLSAPPAVVVSSTQPNVTATQPNTGDFSRCTPDAYNAIPSCSSSVTNGVVCGSSGSISAGHLSPRAIDSSSQDTAFSIITSERGSANCAAPGNIIIPSLSYTATTSTITTTGLNLVSDTVASTSFQPTKNFVVTPFGNTQVKMESSVAQHRSSKPGNSYVLGYVPNPTNMMHANTTVLSTLERPSYAFTARAPLTNPEVLLVHSGHSESGTQPKLTIVCDPASTVTPTVPIVCTNSRLSSQSNAFVYSLSPSTNASAVHATVIPTEQTTLVSRSAVNAQLFVVPSPHRISPPLLTGAIVVPTASTSPILSVSQDTTAHIRKPRSASTSTNSRLDSGPSESILNRQTAGPDLLLLTNSVPLDVMFDSDSKPEESLLPDDIINDVFGLETMVAAKQHQNRQNSAVFSDPVDSSLNFARPSPTLDGDSEVMMDLHGLPSTASSSPSPCSPQLSNPLPPDIRSTSSCFSP</sequence>
<accession>A0A183AKL4</accession>
<feature type="region of interest" description="Disordered" evidence="1">
    <location>
        <begin position="751"/>
        <end position="774"/>
    </location>
</feature>
<feature type="region of interest" description="Disordered" evidence="1">
    <location>
        <begin position="283"/>
        <end position="302"/>
    </location>
</feature>
<dbReference type="OrthoDB" id="6257961at2759"/>
<feature type="compositionally biased region" description="Polar residues" evidence="1">
    <location>
        <begin position="289"/>
        <end position="301"/>
    </location>
</feature>
<feature type="region of interest" description="Disordered" evidence="1">
    <location>
        <begin position="565"/>
        <end position="602"/>
    </location>
</feature>
<evidence type="ECO:0000313" key="3">
    <source>
        <dbReference type="Proteomes" id="UP000272942"/>
    </source>
</evidence>
<feature type="compositionally biased region" description="Basic and acidic residues" evidence="1">
    <location>
        <begin position="632"/>
        <end position="649"/>
    </location>
</feature>
<dbReference type="Proteomes" id="UP000272942">
    <property type="component" value="Unassembled WGS sequence"/>
</dbReference>
<gene>
    <name evidence="2" type="ORF">ECPE_LOCUS7499</name>
</gene>
<feature type="region of interest" description="Disordered" evidence="1">
    <location>
        <begin position="1157"/>
        <end position="1190"/>
    </location>
</feature>
<evidence type="ECO:0000313" key="4">
    <source>
        <dbReference type="WBParaSite" id="ECPE_0000751501-mRNA-1"/>
    </source>
</evidence>
<dbReference type="WBParaSite" id="ECPE_0000751501-mRNA-1">
    <property type="protein sequence ID" value="ECPE_0000751501-mRNA-1"/>
    <property type="gene ID" value="ECPE_0000751501"/>
</dbReference>
<reference evidence="4" key="1">
    <citation type="submission" date="2016-06" db="UniProtKB">
        <authorList>
            <consortium name="WormBaseParasite"/>
        </authorList>
    </citation>
    <scope>IDENTIFICATION</scope>
</reference>
<feature type="compositionally biased region" description="Polar residues" evidence="1">
    <location>
        <begin position="1243"/>
        <end position="1259"/>
    </location>
</feature>
<feature type="region of interest" description="Disordered" evidence="1">
    <location>
        <begin position="461"/>
        <end position="485"/>
    </location>
</feature>
<organism evidence="4">
    <name type="scientific">Echinostoma caproni</name>
    <dbReference type="NCBI Taxonomy" id="27848"/>
    <lineage>
        <taxon>Eukaryota</taxon>
        <taxon>Metazoa</taxon>
        <taxon>Spiralia</taxon>
        <taxon>Lophotrochozoa</taxon>
        <taxon>Platyhelminthes</taxon>
        <taxon>Trematoda</taxon>
        <taxon>Digenea</taxon>
        <taxon>Plagiorchiida</taxon>
        <taxon>Echinostomata</taxon>
        <taxon>Echinostomatoidea</taxon>
        <taxon>Echinostomatidae</taxon>
        <taxon>Echinostoma</taxon>
    </lineage>
</organism>
<evidence type="ECO:0000313" key="2">
    <source>
        <dbReference type="EMBL" id="VDP81265.1"/>
    </source>
</evidence>
<feature type="compositionally biased region" description="Low complexity" evidence="1">
    <location>
        <begin position="1280"/>
        <end position="1297"/>
    </location>
</feature>
<name>A0A183AKL4_9TREM</name>
<feature type="compositionally biased region" description="Polar residues" evidence="1">
    <location>
        <begin position="1170"/>
        <end position="1190"/>
    </location>
</feature>
<dbReference type="EMBL" id="UZAN01044687">
    <property type="protein sequence ID" value="VDP81265.1"/>
    <property type="molecule type" value="Genomic_DNA"/>
</dbReference>